<dbReference type="InterPro" id="IPR057666">
    <property type="entry name" value="DrpA_SLOG"/>
</dbReference>
<sequence length="420" mass="44047">MTTLDEDLEDAAAAGGDPLHPGVRRARAWLSRAVEPGTVDLWRYVDHLGPVAAVQRLRSGAAPDTLRSLVGARAGQDATQADLQRAERCGARLVTPEADEWPFLQLHALTLAVAAESADRRRQSDRTKAPVPPLALWVRGSGRLDELADRSVAVVGSRASTAYGEHVAAELGHQLGERGWTVVSGGAFGIDAAAHRGALAAVAPTIAVLSCGVDRPYPAAHGALFHRIAETGLLLSEWPPGSAPLRHRFLVRNRLIAALTRGTVVVEAAARSGALATARRAQDLGRSVLVVPGPVTSAMSVGCHELLRDERLGARLVTSAAHVIEEVGSIGSDLADPAPRPESVRDGLSDVAARILDACPVRVGVSPERLAAVAGCDVLEVLRVLPALELADLVQWTGTGWRVAPPVEATRARARPGAAS</sequence>
<dbReference type="SUPFAM" id="SSF102405">
    <property type="entry name" value="MCP/YpsA-like"/>
    <property type="match status" value="1"/>
</dbReference>
<dbReference type="RefSeq" id="WP_311346012.1">
    <property type="nucleotide sequence ID" value="NZ_JAVREI010000011.1"/>
</dbReference>
<dbReference type="Proteomes" id="UP001183222">
    <property type="component" value="Unassembled WGS sequence"/>
</dbReference>
<comment type="similarity">
    <text evidence="1">Belongs to the DprA/Smf family.</text>
</comment>
<accession>A0ABU2KAI5</accession>
<proteinExistence type="inferred from homology"/>
<dbReference type="PANTHER" id="PTHR43022:SF1">
    <property type="entry name" value="PROTEIN SMF"/>
    <property type="match status" value="1"/>
</dbReference>
<dbReference type="EMBL" id="JAVREI010000011">
    <property type="protein sequence ID" value="MDT0277201.1"/>
    <property type="molecule type" value="Genomic_DNA"/>
</dbReference>
<keyword evidence="4" id="KW-1185">Reference proteome</keyword>
<dbReference type="Gene3D" id="3.40.50.450">
    <property type="match status" value="1"/>
</dbReference>
<dbReference type="InterPro" id="IPR003488">
    <property type="entry name" value="DprA"/>
</dbReference>
<protein>
    <submittedName>
        <fullName evidence="3">DNA-processing protein DprA</fullName>
    </submittedName>
</protein>
<dbReference type="NCBIfam" id="TIGR00732">
    <property type="entry name" value="dprA"/>
    <property type="match status" value="1"/>
</dbReference>
<evidence type="ECO:0000313" key="4">
    <source>
        <dbReference type="Proteomes" id="UP001183222"/>
    </source>
</evidence>
<comment type="caution">
    <text evidence="3">The sequence shown here is derived from an EMBL/GenBank/DDBJ whole genome shotgun (WGS) entry which is preliminary data.</text>
</comment>
<evidence type="ECO:0000259" key="2">
    <source>
        <dbReference type="Pfam" id="PF02481"/>
    </source>
</evidence>
<dbReference type="PANTHER" id="PTHR43022">
    <property type="entry name" value="PROTEIN SMF"/>
    <property type="match status" value="1"/>
</dbReference>
<reference evidence="4" key="1">
    <citation type="submission" date="2023-07" db="EMBL/GenBank/DDBJ databases">
        <title>30 novel species of actinomycetes from the DSMZ collection.</title>
        <authorList>
            <person name="Nouioui I."/>
        </authorList>
    </citation>
    <scope>NUCLEOTIDE SEQUENCE [LARGE SCALE GENOMIC DNA]</scope>
    <source>
        <strain evidence="4">DSM 46792</strain>
    </source>
</reference>
<gene>
    <name evidence="3" type="primary">dprA</name>
    <name evidence="3" type="ORF">RM425_14935</name>
</gene>
<feature type="domain" description="Smf/DprA SLOG" evidence="2">
    <location>
        <begin position="128"/>
        <end position="327"/>
    </location>
</feature>
<name>A0ABU2KAI5_9ACTN</name>
<dbReference type="Pfam" id="PF02481">
    <property type="entry name" value="DNA_processg_A"/>
    <property type="match status" value="1"/>
</dbReference>
<organism evidence="3 4">
    <name type="scientific">Blastococcus goldschmidtiae</name>
    <dbReference type="NCBI Taxonomy" id="3075546"/>
    <lineage>
        <taxon>Bacteria</taxon>
        <taxon>Bacillati</taxon>
        <taxon>Actinomycetota</taxon>
        <taxon>Actinomycetes</taxon>
        <taxon>Geodermatophilales</taxon>
        <taxon>Geodermatophilaceae</taxon>
        <taxon>Blastococcus</taxon>
    </lineage>
</organism>
<evidence type="ECO:0000313" key="3">
    <source>
        <dbReference type="EMBL" id="MDT0277201.1"/>
    </source>
</evidence>
<evidence type="ECO:0000256" key="1">
    <source>
        <dbReference type="ARBA" id="ARBA00006525"/>
    </source>
</evidence>